<evidence type="ECO:0000256" key="9">
    <source>
        <dbReference type="SAM" id="Phobius"/>
    </source>
</evidence>
<evidence type="ECO:0000256" key="3">
    <source>
        <dbReference type="ARBA" id="ARBA00022475"/>
    </source>
</evidence>
<feature type="transmembrane region" description="Helical" evidence="9">
    <location>
        <begin position="180"/>
        <end position="199"/>
    </location>
</feature>
<keyword evidence="5 9" id="KW-0812">Transmembrane</keyword>
<dbReference type="Proteomes" id="UP000093080">
    <property type="component" value="Unassembled WGS sequence"/>
</dbReference>
<keyword evidence="2" id="KW-0813">Transport</keyword>
<feature type="transmembrane region" description="Helical" evidence="9">
    <location>
        <begin position="150"/>
        <end position="168"/>
    </location>
</feature>
<dbReference type="AlphaFoldDB" id="A0A1B9F6R1"/>
<feature type="transmembrane region" description="Helical" evidence="9">
    <location>
        <begin position="68"/>
        <end position="90"/>
    </location>
</feature>
<feature type="transmembrane region" description="Helical" evidence="9">
    <location>
        <begin position="41"/>
        <end position="62"/>
    </location>
</feature>
<evidence type="ECO:0000256" key="4">
    <source>
        <dbReference type="ARBA" id="ARBA00022519"/>
    </source>
</evidence>
<feature type="transmembrane region" description="Helical" evidence="9">
    <location>
        <begin position="6"/>
        <end position="21"/>
    </location>
</feature>
<dbReference type="RefSeq" id="WP_083186630.1">
    <property type="nucleotide sequence ID" value="NZ_MAGO01000004.1"/>
</dbReference>
<feature type="transmembrane region" description="Helical" evidence="9">
    <location>
        <begin position="277"/>
        <end position="294"/>
    </location>
</feature>
<evidence type="ECO:0000256" key="5">
    <source>
        <dbReference type="ARBA" id="ARBA00022692"/>
    </source>
</evidence>
<accession>A0A1B9F6R1</accession>
<comment type="subcellular location">
    <subcellularLocation>
        <location evidence="1">Cell inner membrane</location>
        <topology evidence="1">Multi-pass membrane protein</topology>
    </subcellularLocation>
</comment>
<dbReference type="Pfam" id="PF04143">
    <property type="entry name" value="Sulf_transp"/>
    <property type="match status" value="1"/>
</dbReference>
<protein>
    <submittedName>
        <fullName evidence="10">Uncharacterized protein</fullName>
    </submittedName>
</protein>
<evidence type="ECO:0000256" key="1">
    <source>
        <dbReference type="ARBA" id="ARBA00004429"/>
    </source>
</evidence>
<comment type="similarity">
    <text evidence="8">Belongs to the TsuA/YedE (TC 9.B.102) family.</text>
</comment>
<name>A0A1B9F6R1_9BACT</name>
<feature type="transmembrane region" description="Helical" evidence="9">
    <location>
        <begin position="102"/>
        <end position="123"/>
    </location>
</feature>
<keyword evidence="6 9" id="KW-1133">Transmembrane helix</keyword>
<gene>
    <name evidence="10" type="ORF">DBT_0978</name>
</gene>
<evidence type="ECO:0000313" key="10">
    <source>
        <dbReference type="EMBL" id="OCC15627.1"/>
    </source>
</evidence>
<evidence type="ECO:0000256" key="8">
    <source>
        <dbReference type="ARBA" id="ARBA00035655"/>
    </source>
</evidence>
<dbReference type="GO" id="GO:0005886">
    <property type="term" value="C:plasma membrane"/>
    <property type="evidence" value="ECO:0007669"/>
    <property type="project" value="UniProtKB-SubCell"/>
</dbReference>
<keyword evidence="11" id="KW-1185">Reference proteome</keyword>
<evidence type="ECO:0000256" key="2">
    <source>
        <dbReference type="ARBA" id="ARBA00022448"/>
    </source>
</evidence>
<keyword evidence="3" id="KW-1003">Cell membrane</keyword>
<dbReference type="InterPro" id="IPR007272">
    <property type="entry name" value="Sulf_transp_TsuA/YedE"/>
</dbReference>
<dbReference type="EMBL" id="MAGO01000004">
    <property type="protein sequence ID" value="OCC15627.1"/>
    <property type="molecule type" value="Genomic_DNA"/>
</dbReference>
<dbReference type="STRING" id="1156395.DBT_0978"/>
<evidence type="ECO:0000313" key="11">
    <source>
        <dbReference type="Proteomes" id="UP000093080"/>
    </source>
</evidence>
<feature type="transmembrane region" description="Helical" evidence="9">
    <location>
        <begin position="314"/>
        <end position="332"/>
    </location>
</feature>
<comment type="caution">
    <text evidence="10">The sequence shown here is derived from an EMBL/GenBank/DDBJ whole genome shotgun (WGS) entry which is preliminary data.</text>
</comment>
<keyword evidence="4" id="KW-0997">Cell inner membrane</keyword>
<sequence>MVEILFFGFLFGAIIYLSKLNRNDVISGLAMLKDFSVAKAIAVAIGLGAILLNTEIALGLATYHIKPFISGGVILGGLLFGVGMAILGYCPGTLPISLGQGSIDALFGIFGGLLSGFVFTLLFPHMQGILGPNLGKISLYTLYGSDPVKFFVLTFIIGAGLIAVAFFIHKIEGAKNLRWFYGGIALAILNSIACLSATTGRPIGASTSYPYLADIIVGFTQNSYFEKIQAPGHWEVIFLAGALIASLVLSVMRKEFKITFVHSRWASIKGDAVPKRLTWAFIGGFILIFGARMAGGCTSGHVISGGMQLALSSWTFAIFVFIAFLITGKLFYKTPKKL</sequence>
<dbReference type="PANTHER" id="PTHR30574">
    <property type="entry name" value="INNER MEMBRANE PROTEIN YEDE"/>
    <property type="match status" value="1"/>
</dbReference>
<dbReference type="PANTHER" id="PTHR30574:SF1">
    <property type="entry name" value="SULPHUR TRANSPORT DOMAIN-CONTAINING PROTEIN"/>
    <property type="match status" value="1"/>
</dbReference>
<proteinExistence type="inferred from homology"/>
<feature type="transmembrane region" description="Helical" evidence="9">
    <location>
        <begin position="236"/>
        <end position="256"/>
    </location>
</feature>
<evidence type="ECO:0000256" key="7">
    <source>
        <dbReference type="ARBA" id="ARBA00023136"/>
    </source>
</evidence>
<dbReference type="OrthoDB" id="9814020at2"/>
<organism evidence="10 11">
    <name type="scientific">Dissulfuribacter thermophilus</name>
    <dbReference type="NCBI Taxonomy" id="1156395"/>
    <lineage>
        <taxon>Bacteria</taxon>
        <taxon>Pseudomonadati</taxon>
        <taxon>Thermodesulfobacteriota</taxon>
        <taxon>Dissulfuribacteria</taxon>
        <taxon>Dissulfuribacterales</taxon>
        <taxon>Dissulfuribacteraceae</taxon>
        <taxon>Dissulfuribacter</taxon>
    </lineage>
</organism>
<reference evidence="10 11" key="1">
    <citation type="submission" date="2016-06" db="EMBL/GenBank/DDBJ databases">
        <title>Respiratory ammonification of nitrate coupled to the oxidation of elemental sulfur in deep-sea autotrophic thermophilic bacteria.</title>
        <authorList>
            <person name="Slobodkina G.B."/>
            <person name="Mardanov A.V."/>
            <person name="Ravin N.V."/>
            <person name="Frolova A.A."/>
            <person name="Viryasiv M.B."/>
            <person name="Chernyh N.A."/>
            <person name="Bonch-Osmolovskaya E.A."/>
            <person name="Slobodkin A.I."/>
        </authorList>
    </citation>
    <scope>NUCLEOTIDE SEQUENCE [LARGE SCALE GENOMIC DNA]</scope>
    <source>
        <strain evidence="10 11">S69</strain>
    </source>
</reference>
<keyword evidence="7 9" id="KW-0472">Membrane</keyword>
<evidence type="ECO:0000256" key="6">
    <source>
        <dbReference type="ARBA" id="ARBA00022989"/>
    </source>
</evidence>